<gene>
    <name evidence="2" type="ORF">DSLASN_31450</name>
</gene>
<name>A0ABM7PKB7_9BACT</name>
<dbReference type="SMART" id="SM00834">
    <property type="entry name" value="CxxC_CXXC_SSSS"/>
    <property type="match status" value="1"/>
</dbReference>
<dbReference type="RefSeq" id="WP_236888932.1">
    <property type="nucleotide sequence ID" value="NZ_AP024488.1"/>
</dbReference>
<feature type="domain" description="Putative regulatory protein FmdB zinc ribbon" evidence="1">
    <location>
        <begin position="1"/>
        <end position="41"/>
    </location>
</feature>
<sequence length="77" mass="7595">MPIFEYKCGACSHEFEYLVMGGKDPESCPKCGDTGVSKQMSACGFVSKGAGGEVSASSASSSSCTGCSATSCAGCGS</sequence>
<keyword evidence="3" id="KW-1185">Reference proteome</keyword>
<protein>
    <recommendedName>
        <fullName evidence="1">Putative regulatory protein FmdB zinc ribbon domain-containing protein</fullName>
    </recommendedName>
</protein>
<dbReference type="NCBIfam" id="TIGR02605">
    <property type="entry name" value="CxxC_CxxC_SSSS"/>
    <property type="match status" value="1"/>
</dbReference>
<evidence type="ECO:0000259" key="1">
    <source>
        <dbReference type="SMART" id="SM00834"/>
    </source>
</evidence>
<accession>A0ABM7PKB7</accession>
<reference evidence="2 3" key="1">
    <citation type="submission" date="2021-02" db="EMBL/GenBank/DDBJ databases">
        <title>Complete genome of Desulfoluna sp. strain ASN36.</title>
        <authorList>
            <person name="Takahashi A."/>
            <person name="Kojima H."/>
            <person name="Fukui M."/>
        </authorList>
    </citation>
    <scope>NUCLEOTIDE SEQUENCE [LARGE SCALE GENOMIC DNA]</scope>
    <source>
        <strain evidence="2 3">ASN36</strain>
    </source>
</reference>
<proteinExistence type="predicted"/>
<evidence type="ECO:0000313" key="2">
    <source>
        <dbReference type="EMBL" id="BCS97513.1"/>
    </source>
</evidence>
<evidence type="ECO:0000313" key="3">
    <source>
        <dbReference type="Proteomes" id="UP001320148"/>
    </source>
</evidence>
<organism evidence="2 3">
    <name type="scientific">Desulfoluna limicola</name>
    <dbReference type="NCBI Taxonomy" id="2810562"/>
    <lineage>
        <taxon>Bacteria</taxon>
        <taxon>Pseudomonadati</taxon>
        <taxon>Thermodesulfobacteriota</taxon>
        <taxon>Desulfobacteria</taxon>
        <taxon>Desulfobacterales</taxon>
        <taxon>Desulfolunaceae</taxon>
        <taxon>Desulfoluna</taxon>
    </lineage>
</organism>
<dbReference type="Proteomes" id="UP001320148">
    <property type="component" value="Chromosome"/>
</dbReference>
<dbReference type="EMBL" id="AP024488">
    <property type="protein sequence ID" value="BCS97513.1"/>
    <property type="molecule type" value="Genomic_DNA"/>
</dbReference>
<dbReference type="InterPro" id="IPR013429">
    <property type="entry name" value="Regulatory_FmdB_Zinc_ribbon"/>
</dbReference>
<dbReference type="Pfam" id="PF09723">
    <property type="entry name" value="Zn_ribbon_8"/>
    <property type="match status" value="1"/>
</dbReference>